<comment type="caution">
    <text evidence="8">The sequence shown here is derived from an EMBL/GenBank/DDBJ whole genome shotgun (WGS) entry which is preliminary data.</text>
</comment>
<dbReference type="InterPro" id="IPR005111">
    <property type="entry name" value="MoeA_C_domain_IV"/>
</dbReference>
<comment type="cofactor">
    <cofactor evidence="6">
        <name>Mg(2+)</name>
        <dbReference type="ChEBI" id="CHEBI:18420"/>
    </cofactor>
</comment>
<dbReference type="Pfam" id="PF03453">
    <property type="entry name" value="MoeA_N"/>
    <property type="match status" value="1"/>
</dbReference>
<comment type="pathway">
    <text evidence="2 6">Cofactor biosynthesis; molybdopterin biosynthesis.</text>
</comment>
<keyword evidence="6" id="KW-0500">Molybdenum</keyword>
<evidence type="ECO:0000256" key="4">
    <source>
        <dbReference type="ARBA" id="ARBA00023150"/>
    </source>
</evidence>
<keyword evidence="6" id="KW-0479">Metal-binding</keyword>
<dbReference type="InterPro" id="IPR008284">
    <property type="entry name" value="MoCF_biosynth_CS"/>
</dbReference>
<evidence type="ECO:0000256" key="1">
    <source>
        <dbReference type="ARBA" id="ARBA00002901"/>
    </source>
</evidence>
<sequence length="455" mass="47378">MTETAPAPAPKPPARGPLISADDALARLLAAVAPSGRTETVATPEAWGRVLARDVVSPVHVPPEDNSAMDGYAVRIADLANGAGTLLPVSQRIVAGRPGQPLATGTAARIFTGAQIPPGADAVVMQEYCEAVASTGADDAFGGVRVNELPTPGVAIRRQGEDVMRGHVVLRAGHRLDAAAIGLAATVGMAQLEVAARPRVALFSTGDELVMPGEPLPPGAIYNSNRFMLGALLRGQGCDVTDLGNVPDRLEATRAMLREAAAGHDLILSSGGVSVGEEDHLKPALSAEGRLDLWAIAIKPGKPLAFGAVRHDPAAAALGHSGARPPQPLGSDSQAGGDVAVPETWFIGLPGNPVSSHVTFTLFVRPVLARLQGAQAQMPRPIPMRADFDWPRPDKRREFLRVRRNETGGLDLYANQGSGVLTSLAWGDGLADIPPGQAVRRGDLVRYLSLAELAP</sequence>
<dbReference type="SUPFAM" id="SSF53218">
    <property type="entry name" value="Molybdenum cofactor biosynthesis proteins"/>
    <property type="match status" value="1"/>
</dbReference>
<evidence type="ECO:0000256" key="3">
    <source>
        <dbReference type="ARBA" id="ARBA00010763"/>
    </source>
</evidence>
<comment type="similarity">
    <text evidence="3 6">Belongs to the MoeA family.</text>
</comment>
<dbReference type="CDD" id="cd00887">
    <property type="entry name" value="MoeA"/>
    <property type="match status" value="1"/>
</dbReference>
<dbReference type="InterPro" id="IPR036688">
    <property type="entry name" value="MoeA_C_domain_IV_sf"/>
</dbReference>
<name>A0A9X1YII0_9BURK</name>
<dbReference type="PANTHER" id="PTHR10192">
    <property type="entry name" value="MOLYBDOPTERIN BIOSYNTHESIS PROTEIN"/>
    <property type="match status" value="1"/>
</dbReference>
<dbReference type="InterPro" id="IPR036425">
    <property type="entry name" value="MoaB/Mog-like_dom_sf"/>
</dbReference>
<dbReference type="Pfam" id="PF00994">
    <property type="entry name" value="MoCF_biosynth"/>
    <property type="match status" value="1"/>
</dbReference>
<comment type="catalytic activity">
    <reaction evidence="5">
        <text>adenylyl-molybdopterin + molybdate = Mo-molybdopterin + AMP + H(+)</text>
        <dbReference type="Rhea" id="RHEA:35047"/>
        <dbReference type="ChEBI" id="CHEBI:15378"/>
        <dbReference type="ChEBI" id="CHEBI:36264"/>
        <dbReference type="ChEBI" id="CHEBI:62727"/>
        <dbReference type="ChEBI" id="CHEBI:71302"/>
        <dbReference type="ChEBI" id="CHEBI:456215"/>
        <dbReference type="EC" id="2.10.1.1"/>
    </reaction>
</comment>
<evidence type="ECO:0000256" key="5">
    <source>
        <dbReference type="ARBA" id="ARBA00047317"/>
    </source>
</evidence>
<dbReference type="Gene3D" id="2.170.190.11">
    <property type="entry name" value="Molybdopterin biosynthesis moea protein, domain 3"/>
    <property type="match status" value="1"/>
</dbReference>
<dbReference type="InterPro" id="IPR038987">
    <property type="entry name" value="MoeA-like"/>
</dbReference>
<proteinExistence type="inferred from homology"/>
<evidence type="ECO:0000313" key="9">
    <source>
        <dbReference type="Proteomes" id="UP001139353"/>
    </source>
</evidence>
<dbReference type="EMBL" id="JAJLJH010000002">
    <property type="protein sequence ID" value="MCK9686040.1"/>
    <property type="molecule type" value="Genomic_DNA"/>
</dbReference>
<dbReference type="GO" id="GO:0006777">
    <property type="term" value="P:Mo-molybdopterin cofactor biosynthetic process"/>
    <property type="evidence" value="ECO:0007669"/>
    <property type="project" value="UniProtKB-UniRule"/>
</dbReference>
<dbReference type="GO" id="GO:0046872">
    <property type="term" value="F:metal ion binding"/>
    <property type="evidence" value="ECO:0007669"/>
    <property type="project" value="UniProtKB-UniRule"/>
</dbReference>
<dbReference type="PANTHER" id="PTHR10192:SF5">
    <property type="entry name" value="GEPHYRIN"/>
    <property type="match status" value="1"/>
</dbReference>
<dbReference type="InterPro" id="IPR036135">
    <property type="entry name" value="MoeA_linker/N_sf"/>
</dbReference>
<evidence type="ECO:0000256" key="6">
    <source>
        <dbReference type="RuleBase" id="RU365090"/>
    </source>
</evidence>
<dbReference type="AlphaFoldDB" id="A0A9X1YII0"/>
<evidence type="ECO:0000256" key="2">
    <source>
        <dbReference type="ARBA" id="ARBA00005046"/>
    </source>
</evidence>
<dbReference type="Gene3D" id="2.40.340.10">
    <property type="entry name" value="MoeA, C-terminal, domain IV"/>
    <property type="match status" value="1"/>
</dbReference>
<feature type="domain" description="MoaB/Mog" evidence="7">
    <location>
        <begin position="201"/>
        <end position="370"/>
    </location>
</feature>
<reference evidence="8" key="1">
    <citation type="submission" date="2021-11" db="EMBL/GenBank/DDBJ databases">
        <title>BS-T2-15 a new species belonging to the Comamonadaceae family isolated from the soil of a French oak forest.</title>
        <authorList>
            <person name="Mieszkin S."/>
            <person name="Alain K."/>
        </authorList>
    </citation>
    <scope>NUCLEOTIDE SEQUENCE</scope>
    <source>
        <strain evidence="8">BS-T2-15</strain>
    </source>
</reference>
<comment type="function">
    <text evidence="1 6">Catalyzes the insertion of molybdate into adenylated molybdopterin with the concomitant release of AMP.</text>
</comment>
<organism evidence="8 9">
    <name type="scientific">Scleromatobacter humisilvae</name>
    <dbReference type="NCBI Taxonomy" id="2897159"/>
    <lineage>
        <taxon>Bacteria</taxon>
        <taxon>Pseudomonadati</taxon>
        <taxon>Pseudomonadota</taxon>
        <taxon>Betaproteobacteria</taxon>
        <taxon>Burkholderiales</taxon>
        <taxon>Sphaerotilaceae</taxon>
        <taxon>Scleromatobacter</taxon>
    </lineage>
</organism>
<dbReference type="InterPro" id="IPR001453">
    <property type="entry name" value="MoaB/Mog_dom"/>
</dbReference>
<dbReference type="GO" id="GO:0005829">
    <property type="term" value="C:cytosol"/>
    <property type="evidence" value="ECO:0007669"/>
    <property type="project" value="TreeGrafter"/>
</dbReference>
<dbReference type="PROSITE" id="PS01079">
    <property type="entry name" value="MOCF_BIOSYNTHESIS_2"/>
    <property type="match status" value="1"/>
</dbReference>
<dbReference type="InterPro" id="IPR005110">
    <property type="entry name" value="MoeA_linker/N"/>
</dbReference>
<protein>
    <recommendedName>
        <fullName evidence="6">Molybdopterin molybdenumtransferase</fullName>
        <ecNumber evidence="6">2.10.1.1</ecNumber>
    </recommendedName>
</protein>
<dbReference type="RefSeq" id="WP_275682070.1">
    <property type="nucleotide sequence ID" value="NZ_JAJLJH010000002.1"/>
</dbReference>
<keyword evidence="6" id="KW-0460">Magnesium</keyword>
<accession>A0A9X1YII0</accession>
<gene>
    <name evidence="8" type="ORF">LPC04_10005</name>
</gene>
<keyword evidence="6" id="KW-0808">Transferase</keyword>
<dbReference type="GO" id="GO:0061599">
    <property type="term" value="F:molybdopterin molybdotransferase activity"/>
    <property type="evidence" value="ECO:0007669"/>
    <property type="project" value="UniProtKB-UniRule"/>
</dbReference>
<evidence type="ECO:0000313" key="8">
    <source>
        <dbReference type="EMBL" id="MCK9686040.1"/>
    </source>
</evidence>
<dbReference type="Gene3D" id="3.90.105.10">
    <property type="entry name" value="Molybdopterin biosynthesis moea protein, domain 2"/>
    <property type="match status" value="1"/>
</dbReference>
<dbReference type="SUPFAM" id="SSF63882">
    <property type="entry name" value="MoeA N-terminal region -like"/>
    <property type="match status" value="1"/>
</dbReference>
<evidence type="ECO:0000259" key="7">
    <source>
        <dbReference type="SMART" id="SM00852"/>
    </source>
</evidence>
<dbReference type="SMART" id="SM00852">
    <property type="entry name" value="MoCF_biosynth"/>
    <property type="match status" value="1"/>
</dbReference>
<dbReference type="EC" id="2.10.1.1" evidence="6"/>
<dbReference type="SUPFAM" id="SSF63867">
    <property type="entry name" value="MoeA C-terminal domain-like"/>
    <property type="match status" value="1"/>
</dbReference>
<keyword evidence="9" id="KW-1185">Reference proteome</keyword>
<dbReference type="Proteomes" id="UP001139353">
    <property type="component" value="Unassembled WGS sequence"/>
</dbReference>
<dbReference type="Pfam" id="PF03454">
    <property type="entry name" value="MoeA_C"/>
    <property type="match status" value="1"/>
</dbReference>
<keyword evidence="4 6" id="KW-0501">Molybdenum cofactor biosynthesis</keyword>
<dbReference type="Gene3D" id="3.40.980.10">
    <property type="entry name" value="MoaB/Mog-like domain"/>
    <property type="match status" value="1"/>
</dbReference>